<keyword evidence="2 11" id="KW-0963">Cytoplasm</keyword>
<organism evidence="14 15">
    <name type="scientific">Bacillus carboniphilus</name>
    <dbReference type="NCBI Taxonomy" id="86663"/>
    <lineage>
        <taxon>Bacteria</taxon>
        <taxon>Bacillati</taxon>
        <taxon>Bacillota</taxon>
        <taxon>Bacilli</taxon>
        <taxon>Bacillales</taxon>
        <taxon>Bacillaceae</taxon>
        <taxon>Bacillus</taxon>
    </lineage>
</organism>
<dbReference type="Proteomes" id="UP001500782">
    <property type="component" value="Unassembled WGS sequence"/>
</dbReference>
<protein>
    <recommendedName>
        <fullName evidence="11">Isopentenyl-diphosphate delta-isomerase</fullName>
        <shortName evidence="11">IPP isomerase</shortName>
        <ecNumber evidence="11">5.3.3.2</ecNumber>
    </recommendedName>
    <alternativeName>
        <fullName evidence="11">Isopentenyl diphosphate:dimethylallyl diphosphate isomerase</fullName>
    </alternativeName>
    <alternativeName>
        <fullName evidence="11">Isopentenyl pyrophosphate isomerase</fullName>
    </alternativeName>
    <alternativeName>
        <fullName evidence="11">Type 2 isopentenyl diphosphate isomerase</fullName>
        <shortName evidence="11">IDI-2</shortName>
    </alternativeName>
</protein>
<dbReference type="EMBL" id="BAAADJ010000064">
    <property type="protein sequence ID" value="GAA0347339.1"/>
    <property type="molecule type" value="Genomic_DNA"/>
</dbReference>
<dbReference type="NCBIfam" id="TIGR02151">
    <property type="entry name" value="IPP_isom_2"/>
    <property type="match status" value="1"/>
</dbReference>
<evidence type="ECO:0000256" key="6">
    <source>
        <dbReference type="ARBA" id="ARBA00022842"/>
    </source>
</evidence>
<feature type="binding site" evidence="11">
    <location>
        <begin position="62"/>
        <end position="64"/>
    </location>
    <ligand>
        <name>FMN</name>
        <dbReference type="ChEBI" id="CHEBI:58210"/>
    </ligand>
</feature>
<comment type="similarity">
    <text evidence="11">Belongs to the IPP isomerase type 2 family.</text>
</comment>
<keyword evidence="8 11" id="KW-0414">Isoprene biosynthesis</keyword>
<keyword evidence="5 11" id="KW-0479">Metal-binding</keyword>
<comment type="caution">
    <text evidence="14">The sequence shown here is derived from an EMBL/GenBank/DDBJ whole genome shotgun (WGS) entry which is preliminary data.</text>
</comment>
<feature type="binding site" evidence="11">
    <location>
        <position position="93"/>
    </location>
    <ligand>
        <name>FMN</name>
        <dbReference type="ChEBI" id="CHEBI:58210"/>
    </ligand>
</feature>
<evidence type="ECO:0000256" key="8">
    <source>
        <dbReference type="ARBA" id="ARBA00023229"/>
    </source>
</evidence>
<dbReference type="CDD" id="cd02811">
    <property type="entry name" value="IDI-2_FMN"/>
    <property type="match status" value="1"/>
</dbReference>
<dbReference type="InterPro" id="IPR011179">
    <property type="entry name" value="IPdP_isomerase"/>
</dbReference>
<feature type="domain" description="FMN-dependent dehydrogenase" evidence="13">
    <location>
        <begin position="166"/>
        <end position="323"/>
    </location>
</feature>
<feature type="binding site" evidence="11">
    <location>
        <position position="152"/>
    </location>
    <ligand>
        <name>substrate</name>
    </ligand>
</feature>
<evidence type="ECO:0000256" key="7">
    <source>
        <dbReference type="ARBA" id="ARBA00022857"/>
    </source>
</evidence>
<keyword evidence="12" id="KW-0175">Coiled coil</keyword>
<feature type="binding site" evidence="11">
    <location>
        <position position="153"/>
    </location>
    <ligand>
        <name>Mg(2+)</name>
        <dbReference type="ChEBI" id="CHEBI:18420"/>
    </ligand>
</feature>
<feature type="binding site" evidence="11">
    <location>
        <position position="214"/>
    </location>
    <ligand>
        <name>FMN</name>
        <dbReference type="ChEBI" id="CHEBI:58210"/>
    </ligand>
</feature>
<evidence type="ECO:0000259" key="13">
    <source>
        <dbReference type="Pfam" id="PF01070"/>
    </source>
</evidence>
<comment type="catalytic activity">
    <reaction evidence="11">
        <text>isopentenyl diphosphate = dimethylallyl diphosphate</text>
        <dbReference type="Rhea" id="RHEA:23284"/>
        <dbReference type="ChEBI" id="CHEBI:57623"/>
        <dbReference type="ChEBI" id="CHEBI:128769"/>
        <dbReference type="EC" id="5.3.3.2"/>
    </reaction>
</comment>
<feature type="binding site" evidence="11">
    <location>
        <begin position="6"/>
        <end position="7"/>
    </location>
    <ligand>
        <name>substrate</name>
    </ligand>
</feature>
<dbReference type="SUPFAM" id="SSF51395">
    <property type="entry name" value="FMN-linked oxidoreductases"/>
    <property type="match status" value="1"/>
</dbReference>
<feature type="binding site" evidence="11">
    <location>
        <position position="184"/>
    </location>
    <ligand>
        <name>FMN</name>
        <dbReference type="ChEBI" id="CHEBI:58210"/>
    </ligand>
</feature>
<evidence type="ECO:0000256" key="4">
    <source>
        <dbReference type="ARBA" id="ARBA00022643"/>
    </source>
</evidence>
<evidence type="ECO:0000313" key="15">
    <source>
        <dbReference type="Proteomes" id="UP001500782"/>
    </source>
</evidence>
<comment type="cofactor">
    <cofactor evidence="1 11">
        <name>FMN</name>
        <dbReference type="ChEBI" id="CHEBI:58210"/>
    </cofactor>
</comment>
<dbReference type="EC" id="5.3.3.2" evidence="11"/>
<dbReference type="InterPro" id="IPR000262">
    <property type="entry name" value="FMN-dep_DH"/>
</dbReference>
<comment type="subunit">
    <text evidence="10 11">Homooctamer. Dimer of tetramers.</text>
</comment>
<evidence type="ECO:0000256" key="1">
    <source>
        <dbReference type="ARBA" id="ARBA00001917"/>
    </source>
</evidence>
<accession>A0ABN0WVT0</accession>
<keyword evidence="9 11" id="KW-0413">Isomerase</keyword>
<comment type="function">
    <text evidence="11">Involved in the biosynthesis of isoprenoids. Catalyzes the 1,3-allylic rearrangement of the homoallylic substrate isopentenyl (IPP) to its allylic isomer, dimethylallyl diphosphate (DMAPP).</text>
</comment>
<reference evidence="14 15" key="1">
    <citation type="journal article" date="2019" name="Int. J. Syst. Evol. Microbiol.">
        <title>The Global Catalogue of Microorganisms (GCM) 10K type strain sequencing project: providing services to taxonomists for standard genome sequencing and annotation.</title>
        <authorList>
            <consortium name="The Broad Institute Genomics Platform"/>
            <consortium name="The Broad Institute Genome Sequencing Center for Infectious Disease"/>
            <person name="Wu L."/>
            <person name="Ma J."/>
        </authorList>
    </citation>
    <scope>NUCLEOTIDE SEQUENCE [LARGE SCALE GENOMIC DNA]</scope>
    <source>
        <strain evidence="14 15">JCM 9731</strain>
    </source>
</reference>
<keyword evidence="3 11" id="KW-0285">Flavoprotein</keyword>
<comment type="cofactor">
    <cofactor evidence="11">
        <name>Mg(2+)</name>
        <dbReference type="ChEBI" id="CHEBI:18420"/>
    </cofactor>
</comment>
<keyword evidence="4 11" id="KW-0288">FMN</keyword>
<dbReference type="Pfam" id="PF01070">
    <property type="entry name" value="FMN_dh"/>
    <property type="match status" value="1"/>
</dbReference>
<comment type="caution">
    <text evidence="11">Lacks conserved residue(s) required for the propagation of feature annotation.</text>
</comment>
<evidence type="ECO:0000256" key="5">
    <source>
        <dbReference type="ARBA" id="ARBA00022723"/>
    </source>
</evidence>
<keyword evidence="6 11" id="KW-0460">Magnesium</keyword>
<evidence type="ECO:0000256" key="11">
    <source>
        <dbReference type="HAMAP-Rule" id="MF_00354"/>
    </source>
</evidence>
<dbReference type="PIRSF" id="PIRSF003314">
    <property type="entry name" value="IPP_isomerase"/>
    <property type="match status" value="1"/>
</dbReference>
<feature type="binding site" evidence="11">
    <location>
        <begin position="258"/>
        <end position="259"/>
    </location>
    <ligand>
        <name>FMN</name>
        <dbReference type="ChEBI" id="CHEBI:58210"/>
    </ligand>
</feature>
<feature type="binding site" evidence="11">
    <location>
        <position position="122"/>
    </location>
    <ligand>
        <name>FMN</name>
        <dbReference type="ChEBI" id="CHEBI:58210"/>
    </ligand>
</feature>
<name>A0ABN0WVT0_9BACI</name>
<dbReference type="HAMAP" id="MF_00354">
    <property type="entry name" value="Idi_2"/>
    <property type="match status" value="1"/>
</dbReference>
<evidence type="ECO:0000256" key="10">
    <source>
        <dbReference type="ARBA" id="ARBA00025810"/>
    </source>
</evidence>
<dbReference type="PANTHER" id="PTHR43665:SF1">
    <property type="entry name" value="ISOPENTENYL-DIPHOSPHATE DELTA-ISOMERASE"/>
    <property type="match status" value="1"/>
</dbReference>
<evidence type="ECO:0000256" key="12">
    <source>
        <dbReference type="SAM" id="Coils"/>
    </source>
</evidence>
<feature type="coiled-coil region" evidence="12">
    <location>
        <begin position="122"/>
        <end position="149"/>
    </location>
</feature>
<evidence type="ECO:0000313" key="14">
    <source>
        <dbReference type="EMBL" id="GAA0347339.1"/>
    </source>
</evidence>
<dbReference type="PANTHER" id="PTHR43665">
    <property type="entry name" value="ISOPENTENYL-DIPHOSPHATE DELTA-ISOMERASE"/>
    <property type="match status" value="1"/>
</dbReference>
<comment type="cofactor">
    <cofactor evidence="11">
        <name>NADPH</name>
        <dbReference type="ChEBI" id="CHEBI:57783"/>
    </cofactor>
</comment>
<evidence type="ECO:0000256" key="2">
    <source>
        <dbReference type="ARBA" id="ARBA00022490"/>
    </source>
</evidence>
<dbReference type="SMART" id="SM01240">
    <property type="entry name" value="IMPDH"/>
    <property type="match status" value="1"/>
</dbReference>
<gene>
    <name evidence="11" type="primary">fni</name>
    <name evidence="14" type="ORF">GCM10008967_42150</name>
</gene>
<proteinExistence type="inferred from homology"/>
<sequence>MSRTQRKLEHIQLALSTGQLRLTGLDDIQIIHQSLPDSSLSDVSLQTFLGELLLSSPIFINAMTGGGGRETQKINEELAIAARETGLALAVGSQMSAIKNPEERKTYEIVRKLHPNGVIFANLGSEATLEQAQQAVEMLEANAIQIHINVVQELTMPEGDRSFKGALERIQAIAESLPVPVIIKEVGFGMGFETVQKLNYSGILAVDIGGFGGTNFAKIENSRRSEEFTFFNEWGIPTSVSLVEACEAADGLEVLASGGITNSLDVVKCLVLGAQAVGMAGTFLRVLKEDGIEKLIESIEQVHKEISFMMTALGCEKVSELRTKPVLFTGQTHHWLKERGVNTSSYSQRGRV</sequence>
<comment type="subcellular location">
    <subcellularLocation>
        <location evidence="11">Cytoplasm</location>
    </subcellularLocation>
</comment>
<dbReference type="InterPro" id="IPR013785">
    <property type="entry name" value="Aldolase_TIM"/>
</dbReference>
<evidence type="ECO:0000256" key="3">
    <source>
        <dbReference type="ARBA" id="ARBA00022630"/>
    </source>
</evidence>
<dbReference type="Gene3D" id="3.20.20.70">
    <property type="entry name" value="Aldolase class I"/>
    <property type="match status" value="1"/>
</dbReference>
<keyword evidence="15" id="KW-1185">Reference proteome</keyword>
<keyword evidence="7 11" id="KW-0521">NADP</keyword>
<feature type="binding site" evidence="11">
    <location>
        <begin position="280"/>
        <end position="281"/>
    </location>
    <ligand>
        <name>FMN</name>
        <dbReference type="ChEBI" id="CHEBI:58210"/>
    </ligand>
</feature>
<evidence type="ECO:0000256" key="9">
    <source>
        <dbReference type="ARBA" id="ARBA00023235"/>
    </source>
</evidence>
<dbReference type="RefSeq" id="WP_343803861.1">
    <property type="nucleotide sequence ID" value="NZ_BAAADJ010000064.1"/>
</dbReference>